<dbReference type="PROSITE" id="PS50893">
    <property type="entry name" value="ABC_TRANSPORTER_2"/>
    <property type="match status" value="2"/>
</dbReference>
<organism evidence="11">
    <name type="scientific">hydrothermal vent metagenome</name>
    <dbReference type="NCBI Taxonomy" id="652676"/>
    <lineage>
        <taxon>unclassified sequences</taxon>
        <taxon>metagenomes</taxon>
        <taxon>ecological metagenomes</taxon>
    </lineage>
</organism>
<evidence type="ECO:0000256" key="7">
    <source>
        <dbReference type="ARBA" id="ARBA00023125"/>
    </source>
</evidence>
<dbReference type="InterPro" id="IPR051309">
    <property type="entry name" value="ABCF_ATPase"/>
</dbReference>
<dbReference type="FunFam" id="3.40.50.300:FF:000309">
    <property type="entry name" value="ABC transporter ATP-binding protein"/>
    <property type="match status" value="1"/>
</dbReference>
<keyword evidence="1" id="KW-0963">Cytoplasm</keyword>
<reference evidence="11" key="1">
    <citation type="submission" date="2018-06" db="EMBL/GenBank/DDBJ databases">
        <authorList>
            <person name="Zhirakovskaya E."/>
        </authorList>
    </citation>
    <scope>NUCLEOTIDE SEQUENCE</scope>
</reference>
<evidence type="ECO:0000256" key="8">
    <source>
        <dbReference type="ARBA" id="ARBA00023204"/>
    </source>
</evidence>
<dbReference type="CDD" id="cd03221">
    <property type="entry name" value="ABCF_EF-3"/>
    <property type="match status" value="2"/>
</dbReference>
<dbReference type="EMBL" id="UOFP01000134">
    <property type="protein sequence ID" value="VAW86307.1"/>
    <property type="molecule type" value="Genomic_DNA"/>
</dbReference>
<keyword evidence="2" id="KW-0677">Repeat</keyword>
<evidence type="ECO:0000256" key="1">
    <source>
        <dbReference type="ARBA" id="ARBA00022490"/>
    </source>
</evidence>
<accession>A0A3B0ZFX7</accession>
<feature type="domain" description="ABC transporter" evidence="10">
    <location>
        <begin position="321"/>
        <end position="539"/>
    </location>
</feature>
<dbReference type="InterPro" id="IPR032781">
    <property type="entry name" value="ABC_tran_Xtn"/>
</dbReference>
<name>A0A3B0ZFX7_9ZZZZ</name>
<dbReference type="InterPro" id="IPR003439">
    <property type="entry name" value="ABC_transporter-like_ATP-bd"/>
</dbReference>
<protein>
    <submittedName>
        <fullName evidence="11">Bis-ABC ATPase Uup</fullName>
    </submittedName>
</protein>
<dbReference type="FunFam" id="3.40.50.300:FF:000011">
    <property type="entry name" value="Putative ABC transporter ATP-binding component"/>
    <property type="match status" value="1"/>
</dbReference>
<feature type="region of interest" description="Disordered" evidence="9">
    <location>
        <begin position="533"/>
        <end position="567"/>
    </location>
</feature>
<keyword evidence="3" id="KW-0547">Nucleotide-binding</keyword>
<keyword evidence="7" id="KW-0238">DNA-binding</keyword>
<dbReference type="GO" id="GO:0016887">
    <property type="term" value="F:ATP hydrolysis activity"/>
    <property type="evidence" value="ECO:0007669"/>
    <property type="project" value="InterPro"/>
</dbReference>
<dbReference type="InterPro" id="IPR027417">
    <property type="entry name" value="P-loop_NTPase"/>
</dbReference>
<dbReference type="GO" id="GO:0003677">
    <property type="term" value="F:DNA binding"/>
    <property type="evidence" value="ECO:0007669"/>
    <property type="project" value="UniProtKB-KW"/>
</dbReference>
<dbReference type="PANTHER" id="PTHR42855">
    <property type="entry name" value="ABC TRANSPORTER ATP-BINDING SUBUNIT"/>
    <property type="match status" value="1"/>
</dbReference>
<dbReference type="InterPro" id="IPR003593">
    <property type="entry name" value="AAA+_ATPase"/>
</dbReference>
<gene>
    <name evidence="11" type="ORF">MNBD_GAMMA18-1800</name>
</gene>
<evidence type="ECO:0000256" key="9">
    <source>
        <dbReference type="SAM" id="MobiDB-lite"/>
    </source>
</evidence>
<dbReference type="InterPro" id="IPR017871">
    <property type="entry name" value="ABC_transporter-like_CS"/>
</dbReference>
<dbReference type="GO" id="GO:0005524">
    <property type="term" value="F:ATP binding"/>
    <property type="evidence" value="ECO:0007669"/>
    <property type="project" value="UniProtKB-KW"/>
</dbReference>
<keyword evidence="8" id="KW-0234">DNA repair</keyword>
<dbReference type="Pfam" id="PF12848">
    <property type="entry name" value="ABC_tran_Xtn"/>
    <property type="match status" value="1"/>
</dbReference>
<evidence type="ECO:0000256" key="3">
    <source>
        <dbReference type="ARBA" id="ARBA00022741"/>
    </source>
</evidence>
<proteinExistence type="inferred from homology"/>
<dbReference type="SUPFAM" id="SSF52540">
    <property type="entry name" value="P-loop containing nucleoside triphosphate hydrolases"/>
    <property type="match status" value="2"/>
</dbReference>
<dbReference type="Gene3D" id="1.10.287.380">
    <property type="entry name" value="Valyl-tRNA synthetase, C-terminal domain"/>
    <property type="match status" value="1"/>
</dbReference>
<dbReference type="HAMAP" id="MF_00848">
    <property type="entry name" value="Uup"/>
    <property type="match status" value="1"/>
</dbReference>
<evidence type="ECO:0000256" key="4">
    <source>
        <dbReference type="ARBA" id="ARBA00022763"/>
    </source>
</evidence>
<dbReference type="Pfam" id="PF00005">
    <property type="entry name" value="ABC_tran"/>
    <property type="match status" value="2"/>
</dbReference>
<evidence type="ECO:0000256" key="2">
    <source>
        <dbReference type="ARBA" id="ARBA00022737"/>
    </source>
</evidence>
<dbReference type="GO" id="GO:0006281">
    <property type="term" value="P:DNA repair"/>
    <property type="evidence" value="ECO:0007669"/>
    <property type="project" value="UniProtKB-KW"/>
</dbReference>
<feature type="domain" description="ABC transporter" evidence="10">
    <location>
        <begin position="5"/>
        <end position="254"/>
    </location>
</feature>
<evidence type="ECO:0000313" key="11">
    <source>
        <dbReference type="EMBL" id="VAW86307.1"/>
    </source>
</evidence>
<dbReference type="SMART" id="SM00382">
    <property type="entry name" value="AAA"/>
    <property type="match status" value="2"/>
</dbReference>
<dbReference type="InterPro" id="IPR043686">
    <property type="entry name" value="Uup"/>
</dbReference>
<keyword evidence="5" id="KW-0378">Hydrolase</keyword>
<dbReference type="AlphaFoldDB" id="A0A3B0ZFX7"/>
<keyword evidence="4" id="KW-0227">DNA damage</keyword>
<dbReference type="PANTHER" id="PTHR42855:SF1">
    <property type="entry name" value="ABC TRANSPORTER DOMAIN-CONTAINING PROTEIN"/>
    <property type="match status" value="1"/>
</dbReference>
<sequence length="634" mass="71984">MTPLLTLDNLSLAFGHHPLMDHVSLQIEPQARICLVGRNGAGKSSMMKVISGEIAADDGAIWRQEGLKIAYLAQEVPLDDKRTVFDVVAEGLGEASRLITDYHHITHEVAHDPSEKNFNIMGRLQEQLEAIDGWNLEQRVEQTLTQLSLNPEHTLDQLSGGLRRRVLLARALVSEPDLLLLDEPTNHLDIESITWIETFLQTFNGSLLFITHDRAFLKRLATSIVELDRGQLSVWPGDYDNYLVKREERWVIEAQQNALFDKKLAQEETWIRQGIKARRTRNEGRVRALKRLRDERSSRIDRQGKARIQLDDAERSGKLVAEVENIGKSFADKLILKNFSTRIMRGDRIGIIGPNGVGKSTLIKILLGQLEPDEGTVRLGSKLEVAYFDQQRAKLDESKTVFDNVGDGSDYVEINGQSRHVMGYLQDFLFVPERARSPVSTLSGGERNRLLLAKLFTRPANLLIMDEPTNDLDVETLELLESLLEEYQGTILLVSHDRAFLDNVVTSTIVYEGEGSWSEYVGGYQDWLHQTQQNAQTEKKPPKQRKSTETVASKPAKPSKKLSYKDQRELDQLPERIEVLERDLEALQAKISDPAFYQQPQDKVNEILNQQPPLEAELETVFARWEVLDEMSKG</sequence>
<evidence type="ECO:0000259" key="10">
    <source>
        <dbReference type="PROSITE" id="PS50893"/>
    </source>
</evidence>
<dbReference type="InterPro" id="IPR037118">
    <property type="entry name" value="Val-tRNA_synth_C_sf"/>
</dbReference>
<evidence type="ECO:0000256" key="5">
    <source>
        <dbReference type="ARBA" id="ARBA00022801"/>
    </source>
</evidence>
<dbReference type="InterPro" id="IPR032524">
    <property type="entry name" value="ABC_tran_C"/>
</dbReference>
<dbReference type="PROSITE" id="PS00211">
    <property type="entry name" value="ABC_TRANSPORTER_1"/>
    <property type="match status" value="1"/>
</dbReference>
<keyword evidence="6" id="KW-0067">ATP-binding</keyword>
<evidence type="ECO:0000256" key="6">
    <source>
        <dbReference type="ARBA" id="ARBA00022840"/>
    </source>
</evidence>
<dbReference type="Pfam" id="PF16326">
    <property type="entry name" value="ABC_tran_CTD"/>
    <property type="match status" value="1"/>
</dbReference>
<dbReference type="Gene3D" id="3.40.50.300">
    <property type="entry name" value="P-loop containing nucleotide triphosphate hydrolases"/>
    <property type="match status" value="2"/>
</dbReference>